<dbReference type="PANTHER" id="PTHR23521">
    <property type="entry name" value="TRANSPORTER MFS SUPERFAMILY"/>
    <property type="match status" value="1"/>
</dbReference>
<feature type="transmembrane region" description="Helical" evidence="4">
    <location>
        <begin position="359"/>
        <end position="379"/>
    </location>
</feature>
<proteinExistence type="predicted"/>
<evidence type="ECO:0000256" key="2">
    <source>
        <dbReference type="ARBA" id="ARBA00022989"/>
    </source>
</evidence>
<evidence type="ECO:0000256" key="4">
    <source>
        <dbReference type="SAM" id="Phobius"/>
    </source>
</evidence>
<dbReference type="Gene3D" id="1.20.1250.20">
    <property type="entry name" value="MFS general substrate transporter like domains"/>
    <property type="match status" value="2"/>
</dbReference>
<feature type="transmembrane region" description="Helical" evidence="4">
    <location>
        <begin position="160"/>
        <end position="181"/>
    </location>
</feature>
<accession>A0AAU7XFJ9</accession>
<gene>
    <name evidence="6" type="ORF">ABS361_10105</name>
</gene>
<feature type="transmembrane region" description="Helical" evidence="4">
    <location>
        <begin position="193"/>
        <end position="216"/>
    </location>
</feature>
<feature type="transmembrane region" description="Helical" evidence="4">
    <location>
        <begin position="105"/>
        <end position="123"/>
    </location>
</feature>
<dbReference type="PANTHER" id="PTHR23521:SF3">
    <property type="entry name" value="MFS TRANSPORTER"/>
    <property type="match status" value="1"/>
</dbReference>
<keyword evidence="2 4" id="KW-1133">Transmembrane helix</keyword>
<dbReference type="Pfam" id="PF07690">
    <property type="entry name" value="MFS_1"/>
    <property type="match status" value="2"/>
</dbReference>
<feature type="transmembrane region" description="Helical" evidence="4">
    <location>
        <begin position="324"/>
        <end position="347"/>
    </location>
</feature>
<evidence type="ECO:0000256" key="3">
    <source>
        <dbReference type="ARBA" id="ARBA00023136"/>
    </source>
</evidence>
<dbReference type="AlphaFoldDB" id="A0AAU7XFJ9"/>
<protein>
    <submittedName>
        <fullName evidence="6">MFS transporter</fullName>
    </submittedName>
</protein>
<dbReference type="CDD" id="cd17477">
    <property type="entry name" value="MFS_YcaD_like"/>
    <property type="match status" value="1"/>
</dbReference>
<dbReference type="InterPro" id="IPR011701">
    <property type="entry name" value="MFS"/>
</dbReference>
<evidence type="ECO:0000313" key="6">
    <source>
        <dbReference type="EMBL" id="XBY46521.1"/>
    </source>
</evidence>
<evidence type="ECO:0000259" key="5">
    <source>
        <dbReference type="PROSITE" id="PS50850"/>
    </source>
</evidence>
<reference evidence="6" key="1">
    <citation type="submission" date="2024-06" db="EMBL/GenBank/DDBJ databases">
        <title>Methylostella associata gen. nov., sp. nov., a novel Ancalomicrobiaceae-affiliated facultatively methylotrophic bacteria that feed on methanotrophs of the genus Methylococcus.</title>
        <authorList>
            <person name="Saltykova V."/>
            <person name="Danilova O.V."/>
            <person name="Oshkin I.Y."/>
            <person name="Belova S.E."/>
            <person name="Pimenov N.V."/>
            <person name="Dedysh S.N."/>
        </authorList>
    </citation>
    <scope>NUCLEOTIDE SEQUENCE</scope>
    <source>
        <strain evidence="6">S20</strain>
    </source>
</reference>
<feature type="transmembrane region" description="Helical" evidence="4">
    <location>
        <begin position="236"/>
        <end position="254"/>
    </location>
</feature>
<sequence>MALPAVYRSVAALLVSVTFFVMGGGLLTTIIPLGGRAHGFSERELGAIGSCYFAGMLIGALINPLAVRHSGHARAFVGSIAISVIATLILPVFQSPIAWMMSRGLIGFAFAGLYATVEGWLQGKADNKTRGSVLALYSVTQYGGWAIGNQLVHLDEPTSFVLYSIAAAALTAGILPLVVTTQEPPERPATPKLPFLWLIRTAPIGVVSVFLIGAANGPFWSLVPVYAATLGYTPDQVAVFVTFITLGSAALQIPIGRVSDRFDRRLVLIALVLSAATIEMALARFGGALPFWGLLATGFALGTVLSTPYYVATAHTNDRAGRTQAVGVAAVLLFAYCVGAIIGPLTAAEGIRRFGPGALHVHNAIVHATIAAFVLYRTLVRAAPERRPETPQVRPPA</sequence>
<dbReference type="SUPFAM" id="SSF103473">
    <property type="entry name" value="MFS general substrate transporter"/>
    <property type="match status" value="1"/>
</dbReference>
<name>A0AAU7XFJ9_9HYPH</name>
<dbReference type="GO" id="GO:0005886">
    <property type="term" value="C:plasma membrane"/>
    <property type="evidence" value="ECO:0007669"/>
    <property type="project" value="TreeGrafter"/>
</dbReference>
<dbReference type="InterPro" id="IPR047200">
    <property type="entry name" value="MFS_YcaD-like"/>
</dbReference>
<feature type="transmembrane region" description="Helical" evidence="4">
    <location>
        <begin position="6"/>
        <end position="33"/>
    </location>
</feature>
<dbReference type="KEGG" id="mflg:ABS361_10105"/>
<keyword evidence="1 4" id="KW-0812">Transmembrane</keyword>
<dbReference type="GO" id="GO:0022857">
    <property type="term" value="F:transmembrane transporter activity"/>
    <property type="evidence" value="ECO:0007669"/>
    <property type="project" value="InterPro"/>
</dbReference>
<feature type="transmembrane region" description="Helical" evidence="4">
    <location>
        <begin position="266"/>
        <end position="285"/>
    </location>
</feature>
<organism evidence="6">
    <name type="scientific">Methyloraptor flagellatus</name>
    <dbReference type="NCBI Taxonomy" id="3162530"/>
    <lineage>
        <taxon>Bacteria</taxon>
        <taxon>Pseudomonadati</taxon>
        <taxon>Pseudomonadota</taxon>
        <taxon>Alphaproteobacteria</taxon>
        <taxon>Hyphomicrobiales</taxon>
        <taxon>Ancalomicrobiaceae</taxon>
        <taxon>Methyloraptor</taxon>
    </lineage>
</organism>
<feature type="transmembrane region" description="Helical" evidence="4">
    <location>
        <begin position="73"/>
        <end position="93"/>
    </location>
</feature>
<dbReference type="EMBL" id="CP158568">
    <property type="protein sequence ID" value="XBY46521.1"/>
    <property type="molecule type" value="Genomic_DNA"/>
</dbReference>
<feature type="transmembrane region" description="Helical" evidence="4">
    <location>
        <begin position="291"/>
        <end position="312"/>
    </location>
</feature>
<feature type="domain" description="Major facilitator superfamily (MFS) profile" evidence="5">
    <location>
        <begin position="201"/>
        <end position="397"/>
    </location>
</feature>
<dbReference type="PROSITE" id="PS50850">
    <property type="entry name" value="MFS"/>
    <property type="match status" value="1"/>
</dbReference>
<dbReference type="InterPro" id="IPR020846">
    <property type="entry name" value="MFS_dom"/>
</dbReference>
<keyword evidence="3 4" id="KW-0472">Membrane</keyword>
<feature type="transmembrane region" description="Helical" evidence="4">
    <location>
        <begin position="45"/>
        <end position="67"/>
    </location>
</feature>
<dbReference type="RefSeq" id="WP_407051615.1">
    <property type="nucleotide sequence ID" value="NZ_CP158568.1"/>
</dbReference>
<dbReference type="InterPro" id="IPR036259">
    <property type="entry name" value="MFS_trans_sf"/>
</dbReference>
<evidence type="ECO:0000256" key="1">
    <source>
        <dbReference type="ARBA" id="ARBA00022692"/>
    </source>
</evidence>